<reference evidence="1 2" key="1">
    <citation type="submission" date="2021-03" db="EMBL/GenBank/DDBJ databases">
        <authorList>
            <person name="Kim M.K."/>
        </authorList>
    </citation>
    <scope>NUCLEOTIDE SEQUENCE [LARGE SCALE GENOMIC DNA]</scope>
    <source>
        <strain evidence="1 2">BT507</strain>
    </source>
</reference>
<proteinExistence type="predicted"/>
<accession>A0ABS3THE0</accession>
<keyword evidence="2" id="KW-1185">Reference proteome</keyword>
<dbReference type="EMBL" id="JAGETX010000024">
    <property type="protein sequence ID" value="MBO3273087.1"/>
    <property type="molecule type" value="Genomic_DNA"/>
</dbReference>
<dbReference type="RefSeq" id="WP_208309234.1">
    <property type="nucleotide sequence ID" value="NZ_JAGETX010000024.1"/>
</dbReference>
<evidence type="ECO:0000313" key="2">
    <source>
        <dbReference type="Proteomes" id="UP000670527"/>
    </source>
</evidence>
<organism evidence="1 2">
    <name type="scientific">Hymenobacter defluvii</name>
    <dbReference type="NCBI Taxonomy" id="2054411"/>
    <lineage>
        <taxon>Bacteria</taxon>
        <taxon>Pseudomonadati</taxon>
        <taxon>Bacteroidota</taxon>
        <taxon>Cytophagia</taxon>
        <taxon>Cytophagales</taxon>
        <taxon>Hymenobacteraceae</taxon>
        <taxon>Hymenobacter</taxon>
    </lineage>
</organism>
<evidence type="ECO:0000313" key="1">
    <source>
        <dbReference type="EMBL" id="MBO3273087.1"/>
    </source>
</evidence>
<protein>
    <submittedName>
        <fullName evidence="1">Uncharacterized protein</fullName>
    </submittedName>
</protein>
<comment type="caution">
    <text evidence="1">The sequence shown here is derived from an EMBL/GenBank/DDBJ whole genome shotgun (WGS) entry which is preliminary data.</text>
</comment>
<gene>
    <name evidence="1" type="ORF">J4D97_20725</name>
</gene>
<dbReference type="Proteomes" id="UP000670527">
    <property type="component" value="Unassembled WGS sequence"/>
</dbReference>
<sequence>MSQHIFQATSGSQAVRVQAGWDRPLQHYYLLVETVCEKEEDETYLFVSDLGDGLPVEAIQPALKELKITPPKGFLKEVCFDGEVNMGNKCKNWDRRTSARHRRRPLNLLNRPRVTLLLRKSGYAERFFARFTRDNRPDLLIFLWQLAEQYPKLVVAR</sequence>
<name>A0ABS3THE0_9BACT</name>